<keyword evidence="2" id="KW-0808">Transferase</keyword>
<dbReference type="Pfam" id="PF13302">
    <property type="entry name" value="Acetyltransf_3"/>
    <property type="match status" value="1"/>
</dbReference>
<reference evidence="2 3" key="1">
    <citation type="submission" date="2017-10" db="EMBL/GenBank/DDBJ databases">
        <title>The draft genome sequence of Lewinella nigricans NBRC 102662.</title>
        <authorList>
            <person name="Wang K."/>
        </authorList>
    </citation>
    <scope>NUCLEOTIDE SEQUENCE [LARGE SCALE GENOMIC DNA]</scope>
    <source>
        <strain evidence="2 3">NBRC 102662</strain>
    </source>
</reference>
<dbReference type="InterPro" id="IPR051531">
    <property type="entry name" value="N-acetyltransferase"/>
</dbReference>
<name>A0A2D0MY84_FLAN2</name>
<dbReference type="InterPro" id="IPR000182">
    <property type="entry name" value="GNAT_dom"/>
</dbReference>
<dbReference type="SUPFAM" id="SSF55729">
    <property type="entry name" value="Acyl-CoA N-acyltransferases (Nat)"/>
    <property type="match status" value="1"/>
</dbReference>
<keyword evidence="3" id="KW-1185">Reference proteome</keyword>
<dbReference type="InterPro" id="IPR016181">
    <property type="entry name" value="Acyl_CoA_acyltransferase"/>
</dbReference>
<dbReference type="PANTHER" id="PTHR43792">
    <property type="entry name" value="GNAT FAMILY, PUTATIVE (AFU_ORTHOLOGUE AFUA_3G00765)-RELATED-RELATED"/>
    <property type="match status" value="1"/>
</dbReference>
<evidence type="ECO:0000313" key="3">
    <source>
        <dbReference type="Proteomes" id="UP000223913"/>
    </source>
</evidence>
<dbReference type="OrthoDB" id="9788916at2"/>
<evidence type="ECO:0000313" key="2">
    <source>
        <dbReference type="EMBL" id="PHN01088.1"/>
    </source>
</evidence>
<dbReference type="PANTHER" id="PTHR43792:SF1">
    <property type="entry name" value="N-ACETYLTRANSFERASE DOMAIN-CONTAINING PROTEIN"/>
    <property type="match status" value="1"/>
</dbReference>
<dbReference type="PROSITE" id="PS51186">
    <property type="entry name" value="GNAT"/>
    <property type="match status" value="1"/>
</dbReference>
<dbReference type="EMBL" id="PDUD01000064">
    <property type="protein sequence ID" value="PHN01088.1"/>
    <property type="molecule type" value="Genomic_DNA"/>
</dbReference>
<sequence>MYGLNLDPEVIRYTGDGPFPSVAEARDFLERYDVYKRYGMGRLAVLRREDGRWLGWCGLKYHPDKDAVDLGYRFFREFWGQGYATESGKSCLEYGFRTLKLEEIIAHVIKANLASVRVLEKLGFSNWTPHNFDGHEGMQGMIKNPYFVQ</sequence>
<dbReference type="AlphaFoldDB" id="A0A2D0MY84"/>
<accession>A0A2D0MY84</accession>
<protein>
    <submittedName>
        <fullName evidence="2">GNAT family N-acetyltransferase</fullName>
    </submittedName>
</protein>
<proteinExistence type="predicted"/>
<feature type="domain" description="N-acetyltransferase" evidence="1">
    <location>
        <begin position="1"/>
        <end position="146"/>
    </location>
</feature>
<dbReference type="GO" id="GO:0016747">
    <property type="term" value="F:acyltransferase activity, transferring groups other than amino-acyl groups"/>
    <property type="evidence" value="ECO:0007669"/>
    <property type="project" value="InterPro"/>
</dbReference>
<gene>
    <name evidence="2" type="ORF">CRP01_39065</name>
</gene>
<evidence type="ECO:0000259" key="1">
    <source>
        <dbReference type="PROSITE" id="PS51186"/>
    </source>
</evidence>
<dbReference type="Proteomes" id="UP000223913">
    <property type="component" value="Unassembled WGS sequence"/>
</dbReference>
<comment type="caution">
    <text evidence="2">The sequence shown here is derived from an EMBL/GenBank/DDBJ whole genome shotgun (WGS) entry which is preliminary data.</text>
</comment>
<organism evidence="2 3">
    <name type="scientific">Flavilitoribacter nigricans (strain ATCC 23147 / DSM 23189 / NBRC 102662 / NCIMB 1420 / SS-2)</name>
    <name type="common">Lewinella nigricans</name>
    <dbReference type="NCBI Taxonomy" id="1122177"/>
    <lineage>
        <taxon>Bacteria</taxon>
        <taxon>Pseudomonadati</taxon>
        <taxon>Bacteroidota</taxon>
        <taxon>Saprospiria</taxon>
        <taxon>Saprospirales</taxon>
        <taxon>Lewinellaceae</taxon>
        <taxon>Flavilitoribacter</taxon>
    </lineage>
</organism>
<dbReference type="Gene3D" id="3.40.630.30">
    <property type="match status" value="1"/>
</dbReference>